<keyword evidence="2" id="KW-1185">Reference proteome</keyword>
<dbReference type="Proteomes" id="UP000256884">
    <property type="component" value="Unassembled WGS sequence"/>
</dbReference>
<organism evidence="1 2">
    <name type="scientific">Tenacibaculum gallaicum</name>
    <dbReference type="NCBI Taxonomy" id="561505"/>
    <lineage>
        <taxon>Bacteria</taxon>
        <taxon>Pseudomonadati</taxon>
        <taxon>Bacteroidota</taxon>
        <taxon>Flavobacteriia</taxon>
        <taxon>Flavobacteriales</taxon>
        <taxon>Flavobacteriaceae</taxon>
        <taxon>Tenacibaculum</taxon>
    </lineage>
</organism>
<comment type="caution">
    <text evidence="1">The sequence shown here is derived from an EMBL/GenBank/DDBJ whole genome shotgun (WGS) entry which is preliminary data.</text>
</comment>
<evidence type="ECO:0000313" key="1">
    <source>
        <dbReference type="EMBL" id="REH54964.1"/>
    </source>
</evidence>
<name>A0A3E0I883_9FLAO</name>
<proteinExistence type="predicted"/>
<dbReference type="AlphaFoldDB" id="A0A3E0I883"/>
<gene>
    <name evidence="1" type="ORF">C7448_102497</name>
</gene>
<reference evidence="1 2" key="1">
    <citation type="submission" date="2018-08" db="EMBL/GenBank/DDBJ databases">
        <title>Genomic Encyclopedia of Type Strains, Phase IV (KMG-IV): sequencing the most valuable type-strain genomes for metagenomic binning, comparative biology and taxonomic classification.</title>
        <authorList>
            <person name="Goeker M."/>
        </authorList>
    </citation>
    <scope>NUCLEOTIDE SEQUENCE [LARGE SCALE GENOMIC DNA]</scope>
    <source>
        <strain evidence="1 2">DSM 18841</strain>
    </source>
</reference>
<protein>
    <submittedName>
        <fullName evidence="1">Uncharacterized protein</fullName>
    </submittedName>
</protein>
<sequence>MKLTIYLFITLTTFTCANPKKDLVVKQSQSVNFPVIFGTYKSEIEEVAYIKLPNQIELKNTSYVNLNLSRITYESNYKSSYRRPQMYLYSVEGGSLKSAGNYNRKIIFGKKSLNYTYYVNYIIDTSTVTQQLLRPLLDKKKNKDTIHIGIVDFKKNNQELFNMLTSNDTIFTRFFLRHGSREEKMTVVDPSTGEPQTITSIESKHERIKIPVKW</sequence>
<dbReference type="EMBL" id="QUNS01000002">
    <property type="protein sequence ID" value="REH54964.1"/>
    <property type="molecule type" value="Genomic_DNA"/>
</dbReference>
<accession>A0A3E0I883</accession>
<dbReference type="RefSeq" id="WP_115900591.1">
    <property type="nucleotide sequence ID" value="NZ_QUNS01000002.1"/>
</dbReference>
<evidence type="ECO:0000313" key="2">
    <source>
        <dbReference type="Proteomes" id="UP000256884"/>
    </source>
</evidence>